<keyword evidence="4 6" id="KW-1133">Transmembrane helix</keyword>
<reference evidence="7" key="1">
    <citation type="submission" date="2022-09" db="EMBL/GenBank/DDBJ databases">
        <title>Actin cytoskeleton and complex cell architecture in an #Asgard archaeon.</title>
        <authorList>
            <person name="Ponce Toledo R.I."/>
            <person name="Schleper C."/>
            <person name="Rodrigues Oliveira T."/>
            <person name="Wollweber F."/>
            <person name="Xu J."/>
            <person name="Rittmann S."/>
            <person name="Klingl A."/>
            <person name="Pilhofer M."/>
        </authorList>
    </citation>
    <scope>NUCLEOTIDE SEQUENCE</scope>
    <source>
        <strain evidence="7">B-35</strain>
    </source>
</reference>
<keyword evidence="8" id="KW-1185">Reference proteome</keyword>
<evidence type="ECO:0000256" key="4">
    <source>
        <dbReference type="ARBA" id="ARBA00022989"/>
    </source>
</evidence>
<feature type="transmembrane region" description="Helical" evidence="6">
    <location>
        <begin position="71"/>
        <end position="90"/>
    </location>
</feature>
<feature type="transmembrane region" description="Helical" evidence="6">
    <location>
        <begin position="6"/>
        <end position="26"/>
    </location>
</feature>
<organism evidence="7 8">
    <name type="scientific">Candidatus Lokiarchaeum ossiferum</name>
    <dbReference type="NCBI Taxonomy" id="2951803"/>
    <lineage>
        <taxon>Archaea</taxon>
        <taxon>Promethearchaeati</taxon>
        <taxon>Promethearchaeota</taxon>
        <taxon>Promethearchaeia</taxon>
        <taxon>Promethearchaeales</taxon>
        <taxon>Promethearchaeaceae</taxon>
        <taxon>Candidatus Lokiarchaeum</taxon>
    </lineage>
</organism>
<evidence type="ECO:0000313" key="8">
    <source>
        <dbReference type="Proteomes" id="UP001208689"/>
    </source>
</evidence>
<keyword evidence="3 6" id="KW-0812">Transmembrane</keyword>
<keyword evidence="5 6" id="KW-0472">Membrane</keyword>
<comment type="subcellular location">
    <subcellularLocation>
        <location evidence="1">Membrane</location>
        <topology evidence="1">Multi-pass membrane protein</topology>
    </subcellularLocation>
</comment>
<feature type="transmembrane region" description="Helical" evidence="6">
    <location>
        <begin position="144"/>
        <end position="164"/>
    </location>
</feature>
<dbReference type="Proteomes" id="UP001208689">
    <property type="component" value="Chromosome"/>
</dbReference>
<feature type="transmembrane region" description="Helical" evidence="6">
    <location>
        <begin position="176"/>
        <end position="196"/>
    </location>
</feature>
<dbReference type="PANTHER" id="PTHR31632">
    <property type="entry name" value="IRON TRANSPORTER FTH1"/>
    <property type="match status" value="1"/>
</dbReference>
<protein>
    <recommendedName>
        <fullName evidence="9">High-affinity iron transporter</fullName>
    </recommendedName>
</protein>
<dbReference type="Pfam" id="PF03239">
    <property type="entry name" value="FTR1"/>
    <property type="match status" value="1"/>
</dbReference>
<gene>
    <name evidence="7" type="ORF">NEF87_001646</name>
</gene>
<evidence type="ECO:0000256" key="3">
    <source>
        <dbReference type="ARBA" id="ARBA00022692"/>
    </source>
</evidence>
<evidence type="ECO:0000256" key="5">
    <source>
        <dbReference type="ARBA" id="ARBA00023136"/>
    </source>
</evidence>
<dbReference type="InterPro" id="IPR004923">
    <property type="entry name" value="FTR1/Fip1/EfeU"/>
</dbReference>
<evidence type="ECO:0000256" key="2">
    <source>
        <dbReference type="ARBA" id="ARBA00008333"/>
    </source>
</evidence>
<proteinExistence type="inferred from homology"/>
<dbReference type="EMBL" id="CP104013">
    <property type="protein sequence ID" value="UYP45361.1"/>
    <property type="molecule type" value="Genomic_DNA"/>
</dbReference>
<comment type="similarity">
    <text evidence="2">Belongs to the oxidase-dependent Fe transporter (OFeT) (TC 9.A.10.1) family.</text>
</comment>
<evidence type="ECO:0000256" key="6">
    <source>
        <dbReference type="SAM" id="Phobius"/>
    </source>
</evidence>
<evidence type="ECO:0000256" key="1">
    <source>
        <dbReference type="ARBA" id="ARBA00004141"/>
    </source>
</evidence>
<dbReference type="PANTHER" id="PTHR31632:SF2">
    <property type="entry name" value="PLASMA MEMBRANE IRON PERMEASE"/>
    <property type="match status" value="1"/>
</dbReference>
<accession>A0ABY6HS35</accession>
<evidence type="ECO:0000313" key="7">
    <source>
        <dbReference type="EMBL" id="UYP45361.1"/>
    </source>
</evidence>
<evidence type="ECO:0008006" key="9">
    <source>
        <dbReference type="Google" id="ProtNLM"/>
    </source>
</evidence>
<name>A0ABY6HS35_9ARCH</name>
<feature type="transmembrane region" description="Helical" evidence="6">
    <location>
        <begin position="116"/>
        <end position="138"/>
    </location>
</feature>
<feature type="transmembrane region" description="Helical" evidence="6">
    <location>
        <begin position="245"/>
        <end position="264"/>
    </location>
</feature>
<feature type="transmembrane region" description="Helical" evidence="6">
    <location>
        <begin position="38"/>
        <end position="59"/>
    </location>
</feature>
<sequence>MFIEFLITFRETFEAALIIGIIFSYLRKIDQFEKRKYVFMGTFLGIIFSILGAIIFQSILGGFEGQVEEVFEGFMMIIGATMITTMVVWLHRQSKSFKYIETTINRSLDKSQSYGIFFLAFISVLREGIETVIFLSASTLSQESFSLFGSIAGIVVAIFVGMLVYKGTISINLRAFFNITSLFLIIVAAGLLSYGIHELQEANIIPTIIEHIYDINPLIYEKGTLGSLLNAIFGYNGNPSLIETLAYLIYLAITLFTYFGVPSIKNAKEISKSLNCLDQDETVDKNNILA</sequence>